<name>A0AAN8P355_POLSC</name>
<comment type="caution">
    <text evidence="2">The sequence shown here is derived from an EMBL/GenBank/DDBJ whole genome shotgun (WGS) entry which is preliminary data.</text>
</comment>
<dbReference type="Proteomes" id="UP001372834">
    <property type="component" value="Unassembled WGS sequence"/>
</dbReference>
<evidence type="ECO:0000256" key="1">
    <source>
        <dbReference type="SAM" id="MobiDB-lite"/>
    </source>
</evidence>
<evidence type="ECO:0000313" key="2">
    <source>
        <dbReference type="EMBL" id="KAK6629530.1"/>
    </source>
</evidence>
<feature type="region of interest" description="Disordered" evidence="1">
    <location>
        <begin position="1"/>
        <end position="42"/>
    </location>
</feature>
<proteinExistence type="predicted"/>
<dbReference type="AlphaFoldDB" id="A0AAN8P355"/>
<accession>A0AAN8P355</accession>
<sequence>MGVIEHEGEYGEKEDGAEEEEVKTKLTATGGSPADYPQKKKKCKTGKEKGCHQVRAGEEELVWKANEEI</sequence>
<reference evidence="2 3" key="1">
    <citation type="submission" date="2023-10" db="EMBL/GenBank/DDBJ databases">
        <title>Genomes of two closely related lineages of the louse Polyplax serrata with different host specificities.</title>
        <authorList>
            <person name="Martinu J."/>
            <person name="Tarabai H."/>
            <person name="Stefka J."/>
            <person name="Hypsa V."/>
        </authorList>
    </citation>
    <scope>NUCLEOTIDE SEQUENCE [LARGE SCALE GENOMIC DNA]</scope>
    <source>
        <strain evidence="2">HR10_N</strain>
    </source>
</reference>
<dbReference type="EMBL" id="JAWJWE010000036">
    <property type="protein sequence ID" value="KAK6629530.1"/>
    <property type="molecule type" value="Genomic_DNA"/>
</dbReference>
<organism evidence="2 3">
    <name type="scientific">Polyplax serrata</name>
    <name type="common">Common mouse louse</name>
    <dbReference type="NCBI Taxonomy" id="468196"/>
    <lineage>
        <taxon>Eukaryota</taxon>
        <taxon>Metazoa</taxon>
        <taxon>Ecdysozoa</taxon>
        <taxon>Arthropoda</taxon>
        <taxon>Hexapoda</taxon>
        <taxon>Insecta</taxon>
        <taxon>Pterygota</taxon>
        <taxon>Neoptera</taxon>
        <taxon>Paraneoptera</taxon>
        <taxon>Psocodea</taxon>
        <taxon>Troctomorpha</taxon>
        <taxon>Phthiraptera</taxon>
        <taxon>Anoplura</taxon>
        <taxon>Polyplacidae</taxon>
        <taxon>Polyplax</taxon>
    </lineage>
</organism>
<protein>
    <submittedName>
        <fullName evidence="2">Uncharacterized protein</fullName>
    </submittedName>
</protein>
<gene>
    <name evidence="2" type="ORF">RUM43_003347</name>
</gene>
<evidence type="ECO:0000313" key="3">
    <source>
        <dbReference type="Proteomes" id="UP001372834"/>
    </source>
</evidence>
<feature type="compositionally biased region" description="Basic and acidic residues" evidence="1">
    <location>
        <begin position="1"/>
        <end position="14"/>
    </location>
</feature>